<evidence type="ECO:0000259" key="4">
    <source>
        <dbReference type="SMART" id="SM01287"/>
    </source>
</evidence>
<feature type="region of interest" description="Disordered" evidence="3">
    <location>
        <begin position="402"/>
        <end position="485"/>
    </location>
</feature>
<feature type="compositionally biased region" description="Acidic residues" evidence="3">
    <location>
        <begin position="404"/>
        <end position="424"/>
    </location>
</feature>
<feature type="domain" description="Histone chaperone RTT106/FACT complex subunit SPT16-like middle" evidence="4">
    <location>
        <begin position="286"/>
        <end position="392"/>
    </location>
</feature>
<proteinExistence type="inferred from homology"/>
<protein>
    <submittedName>
        <fullName evidence="5">Histone chaperone Rttp106-like</fullName>
    </submittedName>
</protein>
<dbReference type="Gene3D" id="2.30.29.30">
    <property type="entry name" value="Pleckstrin-homology domain (PH domain)/Phosphotyrosine-binding domain (PTB)"/>
    <property type="match status" value="1"/>
</dbReference>
<feature type="compositionally biased region" description="Acidic residues" evidence="3">
    <location>
        <begin position="432"/>
        <end position="467"/>
    </location>
</feature>
<accession>A0A9P3PZV7</accession>
<dbReference type="SMART" id="SM01287">
    <property type="entry name" value="Rtt106"/>
    <property type="match status" value="1"/>
</dbReference>
<name>A0A9P3PZV7_LYOSH</name>
<comment type="caution">
    <text evidence="5">The sequence shown here is derived from an EMBL/GenBank/DDBJ whole genome shotgun (WGS) entry which is preliminary data.</text>
</comment>
<feature type="region of interest" description="Disordered" evidence="3">
    <location>
        <begin position="497"/>
        <end position="520"/>
    </location>
</feature>
<evidence type="ECO:0000313" key="6">
    <source>
        <dbReference type="Proteomes" id="UP001063166"/>
    </source>
</evidence>
<dbReference type="OrthoDB" id="75754at2759"/>
<evidence type="ECO:0000313" key="5">
    <source>
        <dbReference type="EMBL" id="GLB44549.1"/>
    </source>
</evidence>
<dbReference type="InterPro" id="IPR011993">
    <property type="entry name" value="PH-like_dom_sf"/>
</dbReference>
<dbReference type="PANTHER" id="PTHR45849">
    <property type="entry name" value="FACT COMPLEX SUBUNIT SSRP1"/>
    <property type="match status" value="1"/>
</dbReference>
<dbReference type="GO" id="GO:0031491">
    <property type="term" value="F:nucleosome binding"/>
    <property type="evidence" value="ECO:0007669"/>
    <property type="project" value="TreeGrafter"/>
</dbReference>
<evidence type="ECO:0000256" key="2">
    <source>
        <dbReference type="ARBA" id="ARBA00025370"/>
    </source>
</evidence>
<feature type="compositionally biased region" description="Basic and acidic residues" evidence="3">
    <location>
        <begin position="83"/>
        <end position="92"/>
    </location>
</feature>
<evidence type="ECO:0000256" key="1">
    <source>
        <dbReference type="ARBA" id="ARBA00006159"/>
    </source>
</evidence>
<dbReference type="GO" id="GO:0042393">
    <property type="term" value="F:histone binding"/>
    <property type="evidence" value="ECO:0007669"/>
    <property type="project" value="TreeGrafter"/>
</dbReference>
<reference evidence="5" key="1">
    <citation type="submission" date="2022-07" db="EMBL/GenBank/DDBJ databases">
        <title>The genome of Lyophyllum shimeji provides insight into the initial evolution of ectomycorrhizal fungal genome.</title>
        <authorList>
            <person name="Kobayashi Y."/>
            <person name="Shibata T."/>
            <person name="Hirakawa H."/>
            <person name="Shigenobu S."/>
            <person name="Nishiyama T."/>
            <person name="Yamada A."/>
            <person name="Hasebe M."/>
            <person name="Kawaguchi M."/>
        </authorList>
    </citation>
    <scope>NUCLEOTIDE SEQUENCE</scope>
    <source>
        <strain evidence="5">AT787</strain>
    </source>
</reference>
<dbReference type="Proteomes" id="UP001063166">
    <property type="component" value="Unassembled WGS sequence"/>
</dbReference>
<sequence length="520" mass="56183">MVSVAAEAPFLRAILPSLPSDFATQVQTLCGATPESPAEHILDTLIRFISGAECAPGAAIDAAQWNEKQQAAAQILNGMIRRPTSETKRQREDDFEPTSQASKRQRSAVEDATEAAAPRVSPDDPLFAIHSVSATAPVRRKVDITIYRTALTITHPTTHAVEASIPLSTLTRAFLLPTRGKTKGHWTVVLLSSDIPDRGKPATPAAPLNPQVIFGIDAVAPSPLSLTAYGGTTPTSIVVPKGRPTRPSLLDFLSRLPVPLIEPTPDVFKSVCVGFTSGVSANQEGVPGVEAYRGAKAGTLWFAREGVLWGESKPCEFWALEDLIGKSEGLRVVGVSGRTCTVVLTRKSIGEEEVAEGEEDVGVETEFQMVDVREKPGIEAWVRTFRHLFGKKKVAGEVKTIGQLEEDESDEEDEDFVIDSEDELSGSSTSDTSDEEEDEEGGGSEKDAEESDEEEQLESDGEEEELKEENHPLLRPGAVPRRMQRGVIDMVVGMVEEDMLGTSNAPSDGDEGLEEDELEE</sequence>
<gene>
    <name evidence="5" type="primary">RTT106</name>
    <name evidence="5" type="ORF">LshimejAT787_1701760</name>
</gene>
<dbReference type="PANTHER" id="PTHR45849:SF3">
    <property type="entry name" value="HISTONE CHAPERONE RTT106"/>
    <property type="match status" value="1"/>
</dbReference>
<evidence type="ECO:0000256" key="3">
    <source>
        <dbReference type="SAM" id="MobiDB-lite"/>
    </source>
</evidence>
<organism evidence="5 6">
    <name type="scientific">Lyophyllum shimeji</name>
    <name type="common">Hon-shimeji</name>
    <name type="synonym">Tricholoma shimeji</name>
    <dbReference type="NCBI Taxonomy" id="47721"/>
    <lineage>
        <taxon>Eukaryota</taxon>
        <taxon>Fungi</taxon>
        <taxon>Dikarya</taxon>
        <taxon>Basidiomycota</taxon>
        <taxon>Agaricomycotina</taxon>
        <taxon>Agaricomycetes</taxon>
        <taxon>Agaricomycetidae</taxon>
        <taxon>Agaricales</taxon>
        <taxon>Tricholomatineae</taxon>
        <taxon>Lyophyllaceae</taxon>
        <taxon>Lyophyllum</taxon>
    </lineage>
</organism>
<dbReference type="InterPro" id="IPR013719">
    <property type="entry name" value="RTT106/SPT16-like_middle_dom"/>
</dbReference>
<dbReference type="Pfam" id="PF08512">
    <property type="entry name" value="Rttp106-like_middle"/>
    <property type="match status" value="1"/>
</dbReference>
<comment type="similarity">
    <text evidence="1">Belongs to the RTT106 family.</text>
</comment>
<dbReference type="InterPro" id="IPR050454">
    <property type="entry name" value="RTT106/SSRP1_HistChap/FACT"/>
</dbReference>
<feature type="region of interest" description="Disordered" evidence="3">
    <location>
        <begin position="79"/>
        <end position="121"/>
    </location>
</feature>
<dbReference type="EMBL" id="BRPK01000017">
    <property type="protein sequence ID" value="GLB44549.1"/>
    <property type="molecule type" value="Genomic_DNA"/>
</dbReference>
<feature type="compositionally biased region" description="Acidic residues" evidence="3">
    <location>
        <begin position="508"/>
        <end position="520"/>
    </location>
</feature>
<dbReference type="AlphaFoldDB" id="A0A9P3PZV7"/>
<keyword evidence="6" id="KW-1185">Reference proteome</keyword>
<comment type="function">
    <text evidence="2">Component of the FACT complex, a general chromatin factor that acts to reorganize nucleosomes. The FACT complex is involved in multiple processes that require DNA as a template such as mRNA elongation, DNA replication and DNA repair. During transcription elongation the FACT complex acts as a histone chaperone that both destabilizes and restores nucleosomal structure. It facilitates the passage of RNA polymerase II and transcription by promoting the dissociation of one histone H2A-H2B dimer from the nucleosome, then subsequently promotes the reestablishment of the nucleosome following the passage of RNA polymerase II.</text>
</comment>